<proteinExistence type="predicted"/>
<dbReference type="EMBL" id="KI913136">
    <property type="protein sequence ID" value="ETV76427.1"/>
    <property type="molecule type" value="Genomic_DNA"/>
</dbReference>
<feature type="compositionally biased region" description="Low complexity" evidence="2">
    <location>
        <begin position="1478"/>
        <end position="1489"/>
    </location>
</feature>
<feature type="compositionally biased region" description="Polar residues" evidence="2">
    <location>
        <begin position="117"/>
        <end position="145"/>
    </location>
</feature>
<evidence type="ECO:0000256" key="2">
    <source>
        <dbReference type="SAM" id="MobiDB-lite"/>
    </source>
</evidence>
<feature type="region of interest" description="Disordered" evidence="2">
    <location>
        <begin position="102"/>
        <end position="145"/>
    </location>
</feature>
<dbReference type="GeneID" id="20811453"/>
<feature type="compositionally biased region" description="Pro residues" evidence="2">
    <location>
        <begin position="333"/>
        <end position="349"/>
    </location>
</feature>
<reference evidence="4" key="1">
    <citation type="submission" date="2013-12" db="EMBL/GenBank/DDBJ databases">
        <title>The Genome Sequence of Aphanomyces astaci APO3.</title>
        <authorList>
            <consortium name="The Broad Institute Genomics Platform"/>
            <person name="Russ C."/>
            <person name="Tyler B."/>
            <person name="van West P."/>
            <person name="Dieguez-Uribeondo J."/>
            <person name="Young S.K."/>
            <person name="Zeng Q."/>
            <person name="Gargeya S."/>
            <person name="Fitzgerald M."/>
            <person name="Abouelleil A."/>
            <person name="Alvarado L."/>
            <person name="Chapman S.B."/>
            <person name="Gainer-Dewar J."/>
            <person name="Goldberg J."/>
            <person name="Griggs A."/>
            <person name="Gujja S."/>
            <person name="Hansen M."/>
            <person name="Howarth C."/>
            <person name="Imamovic A."/>
            <person name="Ireland A."/>
            <person name="Larimer J."/>
            <person name="McCowan C."/>
            <person name="Murphy C."/>
            <person name="Pearson M."/>
            <person name="Poon T.W."/>
            <person name="Priest M."/>
            <person name="Roberts A."/>
            <person name="Saif S."/>
            <person name="Shea T."/>
            <person name="Sykes S."/>
            <person name="Wortman J."/>
            <person name="Nusbaum C."/>
            <person name="Birren B."/>
        </authorList>
    </citation>
    <scope>NUCLEOTIDE SEQUENCE [LARGE SCALE GENOMIC DNA]</scope>
    <source>
        <strain evidence="4">APO3</strain>
    </source>
</reference>
<feature type="domain" description="Chorein N-terminal" evidence="3">
    <location>
        <begin position="9"/>
        <end position="228"/>
    </location>
</feature>
<evidence type="ECO:0000259" key="3">
    <source>
        <dbReference type="Pfam" id="PF12624"/>
    </source>
</evidence>
<dbReference type="Pfam" id="PF12624">
    <property type="entry name" value="VPS13_N"/>
    <property type="match status" value="1"/>
</dbReference>
<feature type="region of interest" description="Disordered" evidence="2">
    <location>
        <begin position="3416"/>
        <end position="3456"/>
    </location>
</feature>
<keyword evidence="1" id="KW-0813">Transport</keyword>
<dbReference type="PANTHER" id="PTHR12517:SF0">
    <property type="entry name" value="INTERMEMBRANE LIPID TRANSFER PROTEIN VPS13B"/>
    <property type="match status" value="1"/>
</dbReference>
<protein>
    <recommendedName>
        <fullName evidence="3">Chorein N-terminal domain-containing protein</fullName>
    </recommendedName>
</protein>
<dbReference type="PANTHER" id="PTHR12517">
    <property type="entry name" value="VACUOLAR PROTEIN SORTING-ASSOCIATED PROTEIN 13B"/>
    <property type="match status" value="1"/>
</dbReference>
<dbReference type="VEuPathDB" id="FungiDB:H257_09457"/>
<dbReference type="InterPro" id="IPR026854">
    <property type="entry name" value="VPS13_N"/>
</dbReference>
<evidence type="ECO:0000256" key="1">
    <source>
        <dbReference type="ARBA" id="ARBA00022448"/>
    </source>
</evidence>
<dbReference type="InterPro" id="IPR039782">
    <property type="entry name" value="VPS13B"/>
</dbReference>
<feature type="region of interest" description="Disordered" evidence="2">
    <location>
        <begin position="1781"/>
        <end position="1803"/>
    </location>
</feature>
<accession>W4G9Q0</accession>
<organism evidence="4">
    <name type="scientific">Aphanomyces astaci</name>
    <name type="common">Crayfish plague agent</name>
    <dbReference type="NCBI Taxonomy" id="112090"/>
    <lineage>
        <taxon>Eukaryota</taxon>
        <taxon>Sar</taxon>
        <taxon>Stramenopiles</taxon>
        <taxon>Oomycota</taxon>
        <taxon>Saprolegniomycetes</taxon>
        <taxon>Saprolegniales</taxon>
        <taxon>Verrucalvaceae</taxon>
        <taxon>Aphanomyces</taxon>
    </lineage>
</organism>
<feature type="compositionally biased region" description="Acidic residues" evidence="2">
    <location>
        <begin position="3417"/>
        <end position="3428"/>
    </location>
</feature>
<sequence>MLDILSSPLKSYLAQTLQYYLSKYLKDIHLEGFGFFGSDLVLNDLEIKRHVLQTALDIPSSFDFSRGFIRELRIHIPWTQILSQPIEIKLYTVELILTSKDEQPSTSSSRRRRRQSYGSECSSATLNTQTSKPPMDGNDQQSQIEPPKSTWLQSMLSKILANISIQVNNLVLKYEQEDIVLSVTLGLLDVYSANANQKWTRGFDEPKGDDKSISKRMDAKDISIFLDRYTSDRLSVDVDSDIIHRQVIGYEVPVLRRTSFGVRVQYALEPTLFGVVPSTPKATYMPSRFTDPFSGLRLHGRPTFLLMDVYINELNLSLSDRQVQMLVHVATTTPPPTSSSSPSKPPAKPSPLHRAHSTPLPPASLSLDHHNLARPLVSEPTNISPPTTTTTSTTTSSWSTWAMDMLVGAPPDDLEAELLQGIQATNIYQSNPTMPTTSTTPFPQSLEGDEYYTATSRDNQDDMSAALLPSSLSLHLLTVRVSIQHISLTLRCHAHTTAADADDGVDTAATIISTPDQAAFSFASPYPPDKHHEYAVEYVPVANMGLVQVASYSPLHTKTKVSKAADPVAVFTVTGTLVAWSTDQTHVKELEVDIENVMGVHHHHHIMQPKPQQPPPLSIPLDAKHRSTSPPLTTEFIRMGTFHSSNQRSIAHANITQSLFAPDLQNQTTWNPQLERFRHLQWDPSTQVHCYQYIPPPPPVSGDALTSPEDSASNTFPMKCTCNVGTEHSVSSIQAYWADSLPTLCQAAAAVASKLLSRHECTAAAISLTDEIARRLHAQYTVPSSHKTSTILLQDLVETTLENAINLTQGSSTRRKSRTDTAGITSSLPQDDPSMAAMLFNMLVPALVVYSAQLVGHTCRSRATPSAIRIHMVEDISQPPLMDPPMSKAVADVSVGVVEVIVTLPVLIAAVDFVQRIELPKANELHGDGHRLSKTAAAATMPEDPSEAWTHYKQQQQQQFFLHLSRVTLQCTVQDKTPLVQVALDSLWFESTLQSRRPPSSSTDIPTTSIPTCWKGLVSMDTLCGDVNDTTVVRVRQVDATWLWRWQPDDDKAETRQTSPWSRSNCVFEVDASIHAVTGRWSHQVGVDILTKVLPMVQTVGVLQCRLGLQQWSTDWLAAAKPSYDMFQVAVCGLSGHARIAEANPYHEDAAPTGIETTMDVTVMSATCHRGGRVFAHNMSGQAEQRLASPSPRNSWILVQGSAWVFPSTGTGRRTQQRLLRLFRHVLDMAGLGGHLISTQDIMGARGDDNEEEGLQVDWTGDVHVAGFEVDWRHVVAFLAVVPPSSQAMMTKLPTPPSPSRPSPVLPMPRHNDVAPATTSSRHTWRPSVQGWTCKLNVRCDGSTWKLTRYVSLTTPQVTLNTVNSSSSPSPSRRNQAGAVVGSWAMAMAVSEWGVQCQDRRVLWSDGIAATLDLEHTKHPPVLCLHQDESSEFDSIDVDVAIALDTVACFMSPLDVVLLASTPVPLSSRARVDSSHPPTASESVGSPSSSSTVAWCIKAGVQVQHVDVQLLCPSNRIHFIARNLSTALRTGNYPPLHPVAPSHTTFVDSQLLLLDMSMLEDRTLSHTCWLLHAMPSSSLLGVLLCLEPRDIHSFAVAAGVTDIQAPEMIDTDPVLRWQYATHLARQCITAPATMPRPRRRATQPLLCTAQSFAMPRDDEGDSVFLALFVRNSYTGIESSSSPRAAATTLHVTGHMEAMDIVVTLPSVQSIVDVADTISSQCSFRSSPKTATTPSKYQGVPNITFQVETLRVFLPTHTMLCIDHIHVDSGLPPLSMEGLSSPPFTPWTQKRRRPTIAPQPTADLTPHKLHTRLTNVYVATVQCRPDDQGTGPFEVCMARVGRRQALRIASVTYLVHPIFVSVEVAASSPHVSLHVTKVVVDLPRYAQSMALAGLAGAYVAAVRQSSIVRRQNRTRGPRASQYQQIVRPEEEHEEAEDILDSLCLFGWRVAVDGLELHVGTPPDACQRTLRSSIVHVRVGCMSAAHSTTSRQGSVSVKNVVVGFQSGDAIEALIFGPFADPSEWQVAVERYPDTVLAASWSFESTHGWLWTGLVELQGVQCHVSVPFLHAIRPFIVGATPAPQTHSNESSAAADGVLKPLHTTVSVAGVRPIRQCKLKLLWAPSVVTMSSSHENDDKASIMVTCGPTFASLHVGYNPTQVEQLVTCQQPRSSLHQYMPLDVVETMGTIQGIRVAVLHTVRFPTATKPFGSPTPSSSSWTVFEAQIQSPDPASVLLQDVQVRMSASVKQVVESTQGLERRNSRRLYCGGYYMTDVQLETTPMDAAICFQTWMRLHALVSELVSSSLSDEMDETNPCTPYARPDPMHRLHLESLPTLDDFAELVHTSTDSSRVHPLPGELLVCRPTRSPLNQFDTSTIMRFLNPQNQVSSVDDLLKHMNAPWTHDMMNAVDLHSNRLVGSLQWTYHLPRRVTCVVAMPLPLKSKQIVNTLEWPRLDLSDHVTRLCDVWCDLRWWSMADNAFVSVGTFYVPWEPQQHKASADDYDDEDGDGYPSSFASALLSWVEPSTPTDEDIALERCLQSTVTPREYIPHRVESAQRWQLLWRLPSSCSSTSSSAAVDLEQLSRTIGQSLMTSLRISSVSGPQDWTGLSLSCVIPHVQMTLRRGQGELHDVARVKVADVVLHMQCASSSSSSSSFRGTGTVSGDLQNMVTLSSVPVLPPVQVAIGGSSSYRPAASPEDKRRHLLCPLGSADRNPPQILFLTRLNVRASPVHLQLTPYAVKCLLEWPTLLGHTPKQDLTDMRIVLANGTGNVVYFRQLLTTEYRQVSAHTSVVYSWQSISAPLQLQFALSQPPHTWSTGCALNQPGVLYRECPRHGSFWVDIVADGIQTKVTLRGSIVLHNYTTRSLRCRWSVSSNSVANTIVNAAMPCTACSRNDVCSCTAVSIMAQSNAMLSLGLELPSCASSHEDKSSGGGWSTPVNLEPSVERLESATTTSQSNSTATCISIHTLKSQWHAWVVVTRAVSPVLQRSDVHRVTPRYTWVLDAASGWALNQYNPLHQHTVVVSTSPSPHSNDSCMQSTHTCTLVHFDMPRFVSDDKDMPMYPSEATQIDVPNLGFATITRHSSGNPVRCIALYPRFRVRNHLPVPIVLRRHPTDDDDNPDMQHIPRYEARDTGWLSFDVGVTPHDTLVWSATPVTWHAPDAPHTALAWTFATSCLDTFPQQQRFQVRATTTCHTNAAVHTQHIITIAPTIVLCNTSDWPLCVSPVSTTVDMDISAAGTIPRIALPPLATWWVWELADEAKCTTLQDPASKHVSSKRRGSTSGLAWIRHRLGSFDSSSVPQLGPSCWVRLSVANAANEFGWSRPIPMHATAAMPSRHRLILPHRQHRHLLATVHKTTKDGLTTCVSISHDPQPPVAFHNHVNHVFGVTTRSTPGGMVMVPAQGIVEYDWDIQQTQYCDDDKGEDEVEEGGGGEDHISTRRPPPPITTTPSVFDATDKDLPPSRRRFRLCLPADNNNETADAAVGWSNELWVVEGIQFAKWTDKAAVVLLVTAYMRAGTWIVRLECVEGPYTNHTPRHSTLLLQCRDQPSKNRHRTDQLHRTRVDITVDEIALSLFDEQAVVQSMYQELFRLSAKQCHVTWASASDAVPEAAKLRHDLGYLEHLHSFCTSVVRLGSLELLHLFDDCNFPVILATCPPSSSPALRMLTDADLLAKDISPSSESLLLRVIVAHPHAHSRAVPYYHAINVAVAPVLIQMEDSLVAKVKLWVVPLQPPSSPTVPDTAAGGYDDGTPEPWHQPVCPKVFIEHLSIQPIEMTITARSIYGLDRTPLTLSAVTLTNVFCDPDQLIKDIAANYVADALVHSPMVLMSLNVFGNPAGFVRDVSTGVQDLVRMPLMAVAEHGYTPYSMTRGIVRGTASFLTHASVAALTSVSGIAMAFSNSMNHLALAHQPRSQIMPNTFASGLSGGLVSLGSAVVGGATGVVTTPLTLLRDNQAMGQDTGLRGGLVGVTKGLVGIVAQPMSGVASLVSMTSQGLLVEMGFGPVQPIPLQVALTRNEALHVRWKILSEWNVAGDIQYAPALYWDDINTVPEQPTKAVLLNPLELSWLLPRDPGRLGLCKVLLVVTPTHVFVVDEVEETIRRHIPLSHVTAMEQNVMEPTKFDLGIGQPALKVQWYRFRLAAMDRRRLGRVVAALKKW</sequence>
<feature type="region of interest" description="Disordered" evidence="2">
    <location>
        <begin position="809"/>
        <end position="828"/>
    </location>
</feature>
<dbReference type="RefSeq" id="XP_009833972.1">
    <property type="nucleotide sequence ID" value="XM_009835670.1"/>
</dbReference>
<dbReference type="OrthoDB" id="445152at2759"/>
<feature type="region of interest" description="Disordered" evidence="2">
    <location>
        <begin position="331"/>
        <end position="396"/>
    </location>
</feature>
<evidence type="ECO:0000313" key="4">
    <source>
        <dbReference type="EMBL" id="ETV76427.1"/>
    </source>
</evidence>
<feature type="region of interest" description="Disordered" evidence="2">
    <location>
        <begin position="1468"/>
        <end position="1489"/>
    </location>
</feature>
<gene>
    <name evidence="4" type="ORF">H257_09457</name>
</gene>
<feature type="compositionally biased region" description="Low complexity" evidence="2">
    <location>
        <begin position="384"/>
        <end position="396"/>
    </location>
</feature>
<name>W4G9Q0_APHAT</name>